<dbReference type="EMBL" id="BFAA01003554">
    <property type="protein sequence ID" value="GCB71952.1"/>
    <property type="molecule type" value="Genomic_DNA"/>
</dbReference>
<evidence type="ECO:0000256" key="1">
    <source>
        <dbReference type="SAM" id="MobiDB-lite"/>
    </source>
</evidence>
<gene>
    <name evidence="2" type="ORF">scyTo_0008981</name>
</gene>
<evidence type="ECO:0000313" key="3">
    <source>
        <dbReference type="Proteomes" id="UP000288216"/>
    </source>
</evidence>
<proteinExistence type="predicted"/>
<dbReference type="AlphaFoldDB" id="A0A401PFN9"/>
<keyword evidence="3" id="KW-1185">Reference proteome</keyword>
<accession>A0A401PFN9</accession>
<feature type="region of interest" description="Disordered" evidence="1">
    <location>
        <begin position="37"/>
        <end position="65"/>
    </location>
</feature>
<dbReference type="OrthoDB" id="8956542at2759"/>
<dbReference type="Proteomes" id="UP000288216">
    <property type="component" value="Unassembled WGS sequence"/>
</dbReference>
<comment type="caution">
    <text evidence="2">The sequence shown here is derived from an EMBL/GenBank/DDBJ whole genome shotgun (WGS) entry which is preliminary data.</text>
</comment>
<protein>
    <submittedName>
        <fullName evidence="2">Uncharacterized protein</fullName>
    </submittedName>
</protein>
<evidence type="ECO:0000313" key="2">
    <source>
        <dbReference type="EMBL" id="GCB71952.1"/>
    </source>
</evidence>
<reference evidence="2 3" key="1">
    <citation type="journal article" date="2018" name="Nat. Ecol. Evol.">
        <title>Shark genomes provide insights into elasmobranch evolution and the origin of vertebrates.</title>
        <authorList>
            <person name="Hara Y"/>
            <person name="Yamaguchi K"/>
            <person name="Onimaru K"/>
            <person name="Kadota M"/>
            <person name="Koyanagi M"/>
            <person name="Keeley SD"/>
            <person name="Tatsumi K"/>
            <person name="Tanaka K"/>
            <person name="Motone F"/>
            <person name="Kageyama Y"/>
            <person name="Nozu R"/>
            <person name="Adachi N"/>
            <person name="Nishimura O"/>
            <person name="Nakagawa R"/>
            <person name="Tanegashima C"/>
            <person name="Kiyatake I"/>
            <person name="Matsumoto R"/>
            <person name="Murakumo K"/>
            <person name="Nishida K"/>
            <person name="Terakita A"/>
            <person name="Kuratani S"/>
            <person name="Sato K"/>
            <person name="Hyodo S Kuraku.S."/>
        </authorList>
    </citation>
    <scope>NUCLEOTIDE SEQUENCE [LARGE SCALE GENOMIC DNA]</scope>
</reference>
<name>A0A401PFN9_SCYTO</name>
<sequence length="65" mass="7479">MKSPKVSRRTKFQDELHRAIATRVAKQSTVEENYFSDSDDYDLSESDTNSKSSEKNLPTLKQLVQ</sequence>
<organism evidence="2 3">
    <name type="scientific">Scyliorhinus torazame</name>
    <name type="common">Cloudy catshark</name>
    <name type="synonym">Catulus torazame</name>
    <dbReference type="NCBI Taxonomy" id="75743"/>
    <lineage>
        <taxon>Eukaryota</taxon>
        <taxon>Metazoa</taxon>
        <taxon>Chordata</taxon>
        <taxon>Craniata</taxon>
        <taxon>Vertebrata</taxon>
        <taxon>Chondrichthyes</taxon>
        <taxon>Elasmobranchii</taxon>
        <taxon>Galeomorphii</taxon>
        <taxon>Galeoidea</taxon>
        <taxon>Carcharhiniformes</taxon>
        <taxon>Scyliorhinidae</taxon>
        <taxon>Scyliorhinus</taxon>
    </lineage>
</organism>
<feature type="non-terminal residue" evidence="2">
    <location>
        <position position="65"/>
    </location>
</feature>